<evidence type="ECO:0000256" key="5">
    <source>
        <dbReference type="SAM" id="Phobius"/>
    </source>
</evidence>
<feature type="transmembrane region" description="Helical" evidence="5">
    <location>
        <begin position="33"/>
        <end position="60"/>
    </location>
</feature>
<dbReference type="PANTHER" id="PTHR37422:SF17">
    <property type="entry name" value="O-ANTIGEN LIGASE"/>
    <property type="match status" value="1"/>
</dbReference>
<organism evidence="7 8">
    <name type="scientific">Candidatus Falkowbacteria bacterium CG10_big_fil_rev_8_21_14_0_10_37_18</name>
    <dbReference type="NCBI Taxonomy" id="1974562"/>
    <lineage>
        <taxon>Bacteria</taxon>
        <taxon>Candidatus Falkowiibacteriota</taxon>
    </lineage>
</organism>
<feature type="transmembrane region" description="Helical" evidence="5">
    <location>
        <begin position="232"/>
        <end position="250"/>
    </location>
</feature>
<proteinExistence type="predicted"/>
<comment type="caution">
    <text evidence="7">The sequence shown here is derived from an EMBL/GenBank/DDBJ whole genome shotgun (WGS) entry which is preliminary data.</text>
</comment>
<dbReference type="InterPro" id="IPR051533">
    <property type="entry name" value="WaaL-like"/>
</dbReference>
<keyword evidence="4 5" id="KW-0472">Membrane</keyword>
<feature type="transmembrane region" description="Helical" evidence="5">
    <location>
        <begin position="424"/>
        <end position="440"/>
    </location>
</feature>
<dbReference type="PANTHER" id="PTHR37422">
    <property type="entry name" value="TEICHURONIC ACID BIOSYNTHESIS PROTEIN TUAE"/>
    <property type="match status" value="1"/>
</dbReference>
<reference evidence="8" key="1">
    <citation type="submission" date="2017-09" db="EMBL/GenBank/DDBJ databases">
        <title>Depth-based differentiation of microbial function through sediment-hosted aquifers and enrichment of novel symbionts in the deep terrestrial subsurface.</title>
        <authorList>
            <person name="Probst A.J."/>
            <person name="Ladd B."/>
            <person name="Jarett J.K."/>
            <person name="Geller-Mcgrath D.E."/>
            <person name="Sieber C.M.K."/>
            <person name="Emerson J.B."/>
            <person name="Anantharaman K."/>
            <person name="Thomas B.C."/>
            <person name="Malmstrom R."/>
            <person name="Stieglmeier M."/>
            <person name="Klingl A."/>
            <person name="Woyke T."/>
            <person name="Ryan C.M."/>
            <person name="Banfield J.F."/>
        </authorList>
    </citation>
    <scope>NUCLEOTIDE SEQUENCE [LARGE SCALE GENOMIC DNA]</scope>
</reference>
<evidence type="ECO:0000313" key="8">
    <source>
        <dbReference type="Proteomes" id="UP000229972"/>
    </source>
</evidence>
<dbReference type="AlphaFoldDB" id="A0A2H0V9W3"/>
<name>A0A2H0V9W3_9BACT</name>
<dbReference type="EMBL" id="PFAL01000001">
    <property type="protein sequence ID" value="PIR95892.1"/>
    <property type="molecule type" value="Genomic_DNA"/>
</dbReference>
<evidence type="ECO:0000256" key="4">
    <source>
        <dbReference type="ARBA" id="ARBA00023136"/>
    </source>
</evidence>
<feature type="transmembrane region" description="Helical" evidence="5">
    <location>
        <begin position="6"/>
        <end position="26"/>
    </location>
</feature>
<evidence type="ECO:0000259" key="6">
    <source>
        <dbReference type="Pfam" id="PF04932"/>
    </source>
</evidence>
<dbReference type="InterPro" id="IPR007016">
    <property type="entry name" value="O-antigen_ligase-rel_domated"/>
</dbReference>
<keyword evidence="2 5" id="KW-0812">Transmembrane</keyword>
<keyword evidence="3 5" id="KW-1133">Transmembrane helix</keyword>
<feature type="transmembrane region" description="Helical" evidence="5">
    <location>
        <begin position="394"/>
        <end position="412"/>
    </location>
</feature>
<evidence type="ECO:0000313" key="7">
    <source>
        <dbReference type="EMBL" id="PIR95892.1"/>
    </source>
</evidence>
<feature type="transmembrane region" description="Helical" evidence="5">
    <location>
        <begin position="138"/>
        <end position="156"/>
    </location>
</feature>
<accession>A0A2H0V9W3</accession>
<evidence type="ECO:0000256" key="3">
    <source>
        <dbReference type="ARBA" id="ARBA00022989"/>
    </source>
</evidence>
<feature type="transmembrane region" description="Helical" evidence="5">
    <location>
        <begin position="111"/>
        <end position="132"/>
    </location>
</feature>
<dbReference type="GO" id="GO:0016020">
    <property type="term" value="C:membrane"/>
    <property type="evidence" value="ECO:0007669"/>
    <property type="project" value="UniProtKB-SubCell"/>
</dbReference>
<sequence>MSIKKPEFFALIAIVLIGLFLFSLFLAPSALSVFLLAIVLAILILSFFYPRLAFIALIVLRTATDFLTATDIVKIGDWSLNFTSLMGMTVILFALHIFWQQKKEWKQIPLLMNWLLFLGLAFILIAVSISPATSLVEFLRWTSFFSLFILGFFLFRGGQQSTVLIKTIIISSFIPMATALWQAGTGQEFFDGERWRVAGTFTHPNMLAFYMVFVATLAIFIFLTLRKDVIQRYFYLLLAIPLISVLVLTYTRGAWLAFLLIILLIGIFRFRILLGTTIIVIGLLYLSAPSFQLRVASMGNLLNTGSTVWRLDLWRDAWGYAQNNLVLGTGPGTSPIVIGANRPISLGSTEAHNDYIKVILETGLFGLTLYLALIISLLWNLWRGWITEKWPRRKLLFLFMFIFSLAFYAASIGDNILKDSSLQWSFWALVGALMYSYSQIKNDKKDMVVE</sequence>
<feature type="transmembrane region" description="Helical" evidence="5">
    <location>
        <begin position="204"/>
        <end position="225"/>
    </location>
</feature>
<feature type="transmembrane region" description="Helical" evidence="5">
    <location>
        <begin position="363"/>
        <end position="382"/>
    </location>
</feature>
<feature type="transmembrane region" description="Helical" evidence="5">
    <location>
        <begin position="163"/>
        <end position="184"/>
    </location>
</feature>
<dbReference type="Pfam" id="PF04932">
    <property type="entry name" value="Wzy_C"/>
    <property type="match status" value="1"/>
</dbReference>
<feature type="transmembrane region" description="Helical" evidence="5">
    <location>
        <begin position="80"/>
        <end position="99"/>
    </location>
</feature>
<comment type="subcellular location">
    <subcellularLocation>
        <location evidence="1">Membrane</location>
        <topology evidence="1">Multi-pass membrane protein</topology>
    </subcellularLocation>
</comment>
<protein>
    <recommendedName>
        <fullName evidence="6">O-antigen ligase-related domain-containing protein</fullName>
    </recommendedName>
</protein>
<gene>
    <name evidence="7" type="ORF">COT93_00095</name>
</gene>
<feature type="transmembrane region" description="Helical" evidence="5">
    <location>
        <begin position="256"/>
        <end position="286"/>
    </location>
</feature>
<evidence type="ECO:0000256" key="2">
    <source>
        <dbReference type="ARBA" id="ARBA00022692"/>
    </source>
</evidence>
<evidence type="ECO:0000256" key="1">
    <source>
        <dbReference type="ARBA" id="ARBA00004141"/>
    </source>
</evidence>
<feature type="domain" description="O-antigen ligase-related" evidence="6">
    <location>
        <begin position="238"/>
        <end position="371"/>
    </location>
</feature>
<dbReference type="Proteomes" id="UP000229972">
    <property type="component" value="Unassembled WGS sequence"/>
</dbReference>